<dbReference type="OrthoDB" id="9806954at2"/>
<gene>
    <name evidence="12" type="ORF">SAMN04488579_10259</name>
</gene>
<keyword evidence="4" id="KW-0547">Nucleotide-binding</keyword>
<dbReference type="FunFam" id="3.40.50.300:FF:000356">
    <property type="entry name" value="DNA repair protein RecN"/>
    <property type="match status" value="1"/>
</dbReference>
<keyword evidence="13" id="KW-1185">Reference proteome</keyword>
<evidence type="ECO:0000256" key="3">
    <source>
        <dbReference type="ARBA" id="ARBA00021315"/>
    </source>
</evidence>
<evidence type="ECO:0000256" key="8">
    <source>
        <dbReference type="ARBA" id="ARBA00033408"/>
    </source>
</evidence>
<evidence type="ECO:0000256" key="9">
    <source>
        <dbReference type="PIRNR" id="PIRNR003128"/>
    </source>
</evidence>
<dbReference type="STRING" id="1528.SAMN04488579_10259"/>
<evidence type="ECO:0000256" key="4">
    <source>
        <dbReference type="ARBA" id="ARBA00022741"/>
    </source>
</evidence>
<dbReference type="PANTHER" id="PTHR11059:SF0">
    <property type="entry name" value="DNA REPAIR PROTEIN RECN"/>
    <property type="match status" value="1"/>
</dbReference>
<keyword evidence="10" id="KW-0175">Coiled coil</keyword>
<dbReference type="InterPro" id="IPR027417">
    <property type="entry name" value="P-loop_NTPase"/>
</dbReference>
<dbReference type="InterPro" id="IPR003395">
    <property type="entry name" value="RecF/RecN/SMC_N"/>
</dbReference>
<dbReference type="RefSeq" id="WP_090242740.1">
    <property type="nucleotide sequence ID" value="NZ_FNOU01000002.1"/>
</dbReference>
<evidence type="ECO:0000256" key="5">
    <source>
        <dbReference type="ARBA" id="ARBA00022763"/>
    </source>
</evidence>
<feature type="coiled-coil region" evidence="10">
    <location>
        <begin position="169"/>
        <end position="206"/>
    </location>
</feature>
<comment type="similarity">
    <text evidence="2 9">Belongs to the RecN family.</text>
</comment>
<evidence type="ECO:0000256" key="2">
    <source>
        <dbReference type="ARBA" id="ARBA00009441"/>
    </source>
</evidence>
<accession>A0A1H3BFR3</accession>
<dbReference type="SUPFAM" id="SSF52540">
    <property type="entry name" value="P-loop containing nucleoside triphosphate hydrolases"/>
    <property type="match status" value="1"/>
</dbReference>
<dbReference type="Pfam" id="PF02463">
    <property type="entry name" value="SMC_N"/>
    <property type="match status" value="1"/>
</dbReference>
<keyword evidence="7 9" id="KW-0234">DNA repair</keyword>
<sequence>MLQRINIKNYALIENLDIEFDEGLNVITGETGAGKSIIIDAITLLLGQRGNRDNIRKGARKMVVQGVFDVLGNDPMLKHLEELEIEIENGELLLSRSIDERGKNICRANGVLVTVTQLKSIGENLIDIHSQHEHNSLFRTESHRILLDTFGGAPIAKLLEKTTQMAGELKMLRTNILETERDQREIERQKENYQFELKEISEAHLEPGEDEYLIQEKNILENSEKLFTNANEAYQILNGGEEMDATTILSELSRMGEYLAVLSTIDPIFKSFEKTVEEAYSDLENLSGELYTYIDHIDFDMDTLDEVEKRLIVIAGLKRKYGETVDEIIAYGEEAARALSQITNQDEYKDQLKQKYLEVWDAYKMVAMELNIQRHAIAEQLADIMVQELRDLAMEKAVIKVDIQQDDKRISPTGQDHVEFLISVNPGIAPKPIRKVASGGEISRIMLALKGVFGGMDTIITMIFDEIDTGISGRTAQAVAEKILKLSRNRQIICITHLPQIAAMADRHFRVEKDLDENSVEVHFEELTDKERTEELARMLSGAEITQRTYDHAKEMLEMTKNLKHS</sequence>
<name>A0A1H3BFR3_EUBBA</name>
<dbReference type="PANTHER" id="PTHR11059">
    <property type="entry name" value="DNA REPAIR PROTEIN RECN"/>
    <property type="match status" value="1"/>
</dbReference>
<evidence type="ECO:0000256" key="6">
    <source>
        <dbReference type="ARBA" id="ARBA00022840"/>
    </source>
</evidence>
<dbReference type="GO" id="GO:0006281">
    <property type="term" value="P:DNA repair"/>
    <property type="evidence" value="ECO:0007669"/>
    <property type="project" value="UniProtKB-KW"/>
</dbReference>
<dbReference type="EMBL" id="FNOU01000002">
    <property type="protein sequence ID" value="SDX40625.1"/>
    <property type="molecule type" value="Genomic_DNA"/>
</dbReference>
<keyword evidence="5 9" id="KW-0227">DNA damage</keyword>
<evidence type="ECO:0000256" key="7">
    <source>
        <dbReference type="ARBA" id="ARBA00023204"/>
    </source>
</evidence>
<protein>
    <recommendedName>
        <fullName evidence="3 9">DNA repair protein RecN</fullName>
    </recommendedName>
    <alternativeName>
        <fullName evidence="8 9">Recombination protein N</fullName>
    </alternativeName>
</protein>
<comment type="function">
    <text evidence="1 9">May be involved in recombinational repair of damaged DNA.</text>
</comment>
<evidence type="ECO:0000313" key="13">
    <source>
        <dbReference type="Proteomes" id="UP000199652"/>
    </source>
</evidence>
<dbReference type="FunFam" id="3.40.50.300:FF:000319">
    <property type="entry name" value="DNA repair protein RecN"/>
    <property type="match status" value="1"/>
</dbReference>
<dbReference type="Proteomes" id="UP000199652">
    <property type="component" value="Unassembled WGS sequence"/>
</dbReference>
<keyword evidence="6" id="KW-0067">ATP-binding</keyword>
<dbReference type="GO" id="GO:0005524">
    <property type="term" value="F:ATP binding"/>
    <property type="evidence" value="ECO:0007669"/>
    <property type="project" value="UniProtKB-KW"/>
</dbReference>
<dbReference type="GO" id="GO:0009432">
    <property type="term" value="P:SOS response"/>
    <property type="evidence" value="ECO:0007669"/>
    <property type="project" value="TreeGrafter"/>
</dbReference>
<dbReference type="InterPro" id="IPR004604">
    <property type="entry name" value="DNA_recomb/repair_RecN"/>
</dbReference>
<dbReference type="Gene3D" id="3.40.50.300">
    <property type="entry name" value="P-loop containing nucleotide triphosphate hydrolases"/>
    <property type="match status" value="2"/>
</dbReference>
<feature type="domain" description="RecF/RecN/SMC N-terminal" evidence="11">
    <location>
        <begin position="2"/>
        <end position="513"/>
    </location>
</feature>
<dbReference type="CDD" id="cd03241">
    <property type="entry name" value="ABC_RecN"/>
    <property type="match status" value="2"/>
</dbReference>
<dbReference type="GO" id="GO:0006310">
    <property type="term" value="P:DNA recombination"/>
    <property type="evidence" value="ECO:0007669"/>
    <property type="project" value="InterPro"/>
</dbReference>
<organism evidence="12 13">
    <name type="scientific">Eubacterium barkeri</name>
    <name type="common">Clostridium barkeri</name>
    <dbReference type="NCBI Taxonomy" id="1528"/>
    <lineage>
        <taxon>Bacteria</taxon>
        <taxon>Bacillati</taxon>
        <taxon>Bacillota</taxon>
        <taxon>Clostridia</taxon>
        <taxon>Eubacteriales</taxon>
        <taxon>Eubacteriaceae</taxon>
        <taxon>Eubacterium</taxon>
    </lineage>
</organism>
<dbReference type="NCBIfam" id="TIGR00634">
    <property type="entry name" value="recN"/>
    <property type="match status" value="1"/>
</dbReference>
<evidence type="ECO:0000259" key="11">
    <source>
        <dbReference type="Pfam" id="PF02463"/>
    </source>
</evidence>
<dbReference type="AlphaFoldDB" id="A0A1H3BFR3"/>
<dbReference type="PIRSF" id="PIRSF003128">
    <property type="entry name" value="RecN"/>
    <property type="match status" value="1"/>
</dbReference>
<reference evidence="13" key="1">
    <citation type="submission" date="2016-10" db="EMBL/GenBank/DDBJ databases">
        <authorList>
            <person name="Varghese N."/>
            <person name="Submissions S."/>
        </authorList>
    </citation>
    <scope>NUCLEOTIDE SEQUENCE [LARGE SCALE GENOMIC DNA]</scope>
    <source>
        <strain evidence="13">VPI 5359</strain>
    </source>
</reference>
<dbReference type="GO" id="GO:0043590">
    <property type="term" value="C:bacterial nucleoid"/>
    <property type="evidence" value="ECO:0007669"/>
    <property type="project" value="TreeGrafter"/>
</dbReference>
<proteinExistence type="inferred from homology"/>
<evidence type="ECO:0000313" key="12">
    <source>
        <dbReference type="EMBL" id="SDX40625.1"/>
    </source>
</evidence>
<evidence type="ECO:0000256" key="10">
    <source>
        <dbReference type="SAM" id="Coils"/>
    </source>
</evidence>
<evidence type="ECO:0000256" key="1">
    <source>
        <dbReference type="ARBA" id="ARBA00003618"/>
    </source>
</evidence>